<keyword evidence="3" id="KW-1185">Reference proteome</keyword>
<dbReference type="EMBL" id="AMEM01000023">
    <property type="protein sequence ID" value="EKX89549.1"/>
    <property type="molecule type" value="Genomic_DNA"/>
</dbReference>
<accession>L1MF02</accession>
<gene>
    <name evidence="2" type="ORF">HMPREF9997_01793</name>
</gene>
<reference evidence="2 3" key="1">
    <citation type="submission" date="2012-05" db="EMBL/GenBank/DDBJ databases">
        <authorList>
            <person name="Weinstock G."/>
            <person name="Sodergren E."/>
            <person name="Lobos E.A."/>
            <person name="Fulton L."/>
            <person name="Fulton R."/>
            <person name="Courtney L."/>
            <person name="Fronick C."/>
            <person name="O'Laughlin M."/>
            <person name="Godfrey J."/>
            <person name="Wilson R.M."/>
            <person name="Miner T."/>
            <person name="Farmer C."/>
            <person name="Delehaunty K."/>
            <person name="Cordes M."/>
            <person name="Minx P."/>
            <person name="Tomlinson C."/>
            <person name="Chen J."/>
            <person name="Wollam A."/>
            <person name="Pepin K.H."/>
            <person name="Bhonagiri V."/>
            <person name="Zhang X."/>
            <person name="Suruliraj S."/>
            <person name="Warren W."/>
            <person name="Mitreva M."/>
            <person name="Mardis E.R."/>
            <person name="Wilson R.K."/>
        </authorList>
    </citation>
    <scope>NUCLEOTIDE SEQUENCE [LARGE SCALE GENOMIC DNA]</scope>
    <source>
        <strain evidence="2 3">F0235</strain>
    </source>
</reference>
<evidence type="ECO:0000256" key="1">
    <source>
        <dbReference type="SAM" id="MobiDB-lite"/>
    </source>
</evidence>
<dbReference type="STRING" id="1035195.HMPREF9997_01793"/>
<dbReference type="HOGENOM" id="CLU_2600074_0_0_11"/>
<proteinExistence type="predicted"/>
<comment type="caution">
    <text evidence="2">The sequence shown here is derived from an EMBL/GenBank/DDBJ whole genome shotgun (WGS) entry which is preliminary data.</text>
</comment>
<dbReference type="AlphaFoldDB" id="L1MF02"/>
<organism evidence="2 3">
    <name type="scientific">Corynebacterium durum F0235</name>
    <dbReference type="NCBI Taxonomy" id="1035195"/>
    <lineage>
        <taxon>Bacteria</taxon>
        <taxon>Bacillati</taxon>
        <taxon>Actinomycetota</taxon>
        <taxon>Actinomycetes</taxon>
        <taxon>Mycobacteriales</taxon>
        <taxon>Corynebacteriaceae</taxon>
        <taxon>Corynebacterium</taxon>
    </lineage>
</organism>
<feature type="region of interest" description="Disordered" evidence="1">
    <location>
        <begin position="18"/>
        <end position="57"/>
    </location>
</feature>
<feature type="compositionally biased region" description="Basic and acidic residues" evidence="1">
    <location>
        <begin position="25"/>
        <end position="34"/>
    </location>
</feature>
<dbReference type="Proteomes" id="UP000010445">
    <property type="component" value="Unassembled WGS sequence"/>
</dbReference>
<name>L1MF02_9CORY</name>
<sequence length="79" mass="8526">MRQCLQDTTRASIKSIFPINGLSSDKPDISDKTYSDALPTVSAPGECTSPGRTTNRPVSGVVMCIHQGHQLPKEEVQPT</sequence>
<evidence type="ECO:0000313" key="3">
    <source>
        <dbReference type="Proteomes" id="UP000010445"/>
    </source>
</evidence>
<evidence type="ECO:0000313" key="2">
    <source>
        <dbReference type="EMBL" id="EKX89549.1"/>
    </source>
</evidence>
<protein>
    <submittedName>
        <fullName evidence="2">Uncharacterized protein</fullName>
    </submittedName>
</protein>